<evidence type="ECO:0000259" key="3">
    <source>
        <dbReference type="PROSITE" id="PS51186"/>
    </source>
</evidence>
<comment type="caution">
    <text evidence="4">The sequence shown here is derived from an EMBL/GenBank/DDBJ whole genome shotgun (WGS) entry which is preliminary data.</text>
</comment>
<keyword evidence="1 4" id="KW-0808">Transferase</keyword>
<reference evidence="4 5" key="1">
    <citation type="submission" date="2020-08" db="EMBL/GenBank/DDBJ databases">
        <title>Genomic Encyclopedia of Type Strains, Phase III (KMG-III): the genomes of soil and plant-associated and newly described type strains.</title>
        <authorList>
            <person name="Whitman W."/>
        </authorList>
    </citation>
    <scope>NUCLEOTIDE SEQUENCE [LARGE SCALE GENOMIC DNA]</scope>
    <source>
        <strain evidence="4 5">CECT 3287</strain>
    </source>
</reference>
<keyword evidence="2" id="KW-0012">Acyltransferase</keyword>
<dbReference type="EMBL" id="JACHXF010000017">
    <property type="protein sequence ID" value="MBB3099121.1"/>
    <property type="molecule type" value="Genomic_DNA"/>
</dbReference>
<dbReference type="PROSITE" id="PS51186">
    <property type="entry name" value="GNAT"/>
    <property type="match status" value="2"/>
</dbReference>
<sequence>MQLRALDPHGPETGPWFTAFHAGNVAGRDHPTVAGADSTLTSLRTTASNAHLERLAYGAWDGGECLGGIIVNLPRVANSHTVDVELAVAPRHRRRGAGAALFETAITLAGERGRRIVSTEVNVPLTDTLTEHAGGRFALARGFESKLTERRYLVGLPAPVVPAEPPAGYRPYTWTGPVPPATAADFAAMRTLMEQDVPVGDRDHEPATFAAADVLHGDERLAAAGWGIVTTLLRAPDGTPAGYTRIFVNSDGQHAQQDDTFVLRADRGRRLGAALKAANLAELAARFPGVGHLHSWTADGNAAMIATNRRFGFRPVESMHVMEALVRPSPPA</sequence>
<dbReference type="Proteomes" id="UP000590749">
    <property type="component" value="Unassembled WGS sequence"/>
</dbReference>
<dbReference type="CDD" id="cd04301">
    <property type="entry name" value="NAT_SF"/>
    <property type="match status" value="1"/>
</dbReference>
<gene>
    <name evidence="4" type="ORF">FHR83_006827</name>
</gene>
<dbReference type="RefSeq" id="WP_183225196.1">
    <property type="nucleotide sequence ID" value="NZ_BMPW01000020.1"/>
</dbReference>
<evidence type="ECO:0000313" key="4">
    <source>
        <dbReference type="EMBL" id="MBB3099121.1"/>
    </source>
</evidence>
<dbReference type="InterPro" id="IPR016181">
    <property type="entry name" value="Acyl_CoA_acyltransferase"/>
</dbReference>
<accession>A0A7W5AMP2</accession>
<evidence type="ECO:0000256" key="1">
    <source>
        <dbReference type="ARBA" id="ARBA00022679"/>
    </source>
</evidence>
<feature type="domain" description="N-acetyltransferase" evidence="3">
    <location>
        <begin position="1"/>
        <end position="159"/>
    </location>
</feature>
<dbReference type="PANTHER" id="PTHR43877">
    <property type="entry name" value="AMINOALKYLPHOSPHONATE N-ACETYLTRANSFERASE-RELATED-RELATED"/>
    <property type="match status" value="1"/>
</dbReference>
<dbReference type="AlphaFoldDB" id="A0A7W5AMP2"/>
<evidence type="ECO:0000313" key="5">
    <source>
        <dbReference type="Proteomes" id="UP000590749"/>
    </source>
</evidence>
<keyword evidence="5" id="KW-1185">Reference proteome</keyword>
<name>A0A7W5AMP2_9ACTN</name>
<proteinExistence type="predicted"/>
<dbReference type="GO" id="GO:0016747">
    <property type="term" value="F:acyltransferase activity, transferring groups other than amino-acyl groups"/>
    <property type="evidence" value="ECO:0007669"/>
    <property type="project" value="InterPro"/>
</dbReference>
<dbReference type="InterPro" id="IPR050832">
    <property type="entry name" value="Bact_Acetyltransf"/>
</dbReference>
<dbReference type="InterPro" id="IPR000182">
    <property type="entry name" value="GNAT_dom"/>
</dbReference>
<dbReference type="Pfam" id="PF00583">
    <property type="entry name" value="Acetyltransf_1"/>
    <property type="match status" value="2"/>
</dbReference>
<dbReference type="Gene3D" id="3.40.630.30">
    <property type="match status" value="1"/>
</dbReference>
<evidence type="ECO:0000256" key="2">
    <source>
        <dbReference type="ARBA" id="ARBA00023315"/>
    </source>
</evidence>
<dbReference type="SUPFAM" id="SSF55729">
    <property type="entry name" value="Acyl-CoA N-acyltransferases (Nat)"/>
    <property type="match status" value="2"/>
</dbReference>
<feature type="domain" description="N-acetyltransferase" evidence="3">
    <location>
        <begin position="176"/>
        <end position="332"/>
    </location>
</feature>
<organism evidence="4 5">
    <name type="scientific">Actinoplanes campanulatus</name>
    <dbReference type="NCBI Taxonomy" id="113559"/>
    <lineage>
        <taxon>Bacteria</taxon>
        <taxon>Bacillati</taxon>
        <taxon>Actinomycetota</taxon>
        <taxon>Actinomycetes</taxon>
        <taxon>Micromonosporales</taxon>
        <taxon>Micromonosporaceae</taxon>
        <taxon>Actinoplanes</taxon>
    </lineage>
</organism>
<protein>
    <submittedName>
        <fullName evidence="4">GNAT superfamily N-acetyltransferase</fullName>
    </submittedName>
</protein>